<feature type="compositionally biased region" description="Acidic residues" evidence="5">
    <location>
        <begin position="16"/>
        <end position="42"/>
    </location>
</feature>
<dbReference type="AlphaFoldDB" id="A0A6G1KLL6"/>
<feature type="region of interest" description="Disordered" evidence="5">
    <location>
        <begin position="1"/>
        <end position="42"/>
    </location>
</feature>
<dbReference type="Proteomes" id="UP000799428">
    <property type="component" value="Unassembled WGS sequence"/>
</dbReference>
<evidence type="ECO:0000256" key="3">
    <source>
        <dbReference type="ARBA" id="ARBA00022801"/>
    </source>
</evidence>
<organism evidence="7 8">
    <name type="scientific">Pleomassaria siparia CBS 279.74</name>
    <dbReference type="NCBI Taxonomy" id="1314801"/>
    <lineage>
        <taxon>Eukaryota</taxon>
        <taxon>Fungi</taxon>
        <taxon>Dikarya</taxon>
        <taxon>Ascomycota</taxon>
        <taxon>Pezizomycotina</taxon>
        <taxon>Dothideomycetes</taxon>
        <taxon>Pleosporomycetidae</taxon>
        <taxon>Pleosporales</taxon>
        <taxon>Pleomassariaceae</taxon>
        <taxon>Pleomassaria</taxon>
    </lineage>
</organism>
<dbReference type="GO" id="GO:0006412">
    <property type="term" value="P:translation"/>
    <property type="evidence" value="ECO:0007669"/>
    <property type="project" value="UniProtKB-KW"/>
</dbReference>
<dbReference type="GO" id="GO:0016787">
    <property type="term" value="F:hydrolase activity"/>
    <property type="evidence" value="ECO:0007669"/>
    <property type="project" value="UniProtKB-KW"/>
</dbReference>
<evidence type="ECO:0000313" key="8">
    <source>
        <dbReference type="Proteomes" id="UP000799428"/>
    </source>
</evidence>
<gene>
    <name evidence="7" type="ORF">K504DRAFT_144801</name>
</gene>
<evidence type="ECO:0000256" key="4">
    <source>
        <dbReference type="ARBA" id="ARBA00022917"/>
    </source>
</evidence>
<sequence>MPPKSGHQRAKNVGYDDYDDDYNDNYYDEEENDGNGMTDEDREQLRIGTIKVREGLDSTIIVSDAQIQESLWHYFYDVEKTVAYLKSRPSLTTRGQGYRPDSVR</sequence>
<feature type="compositionally biased region" description="Basic residues" evidence="5">
    <location>
        <begin position="1"/>
        <end position="10"/>
    </location>
</feature>
<name>A0A6G1KLL6_9PLEO</name>
<evidence type="ECO:0000313" key="7">
    <source>
        <dbReference type="EMBL" id="KAF2713728.1"/>
    </source>
</evidence>
<evidence type="ECO:0000259" key="6">
    <source>
        <dbReference type="Pfam" id="PF08938"/>
    </source>
</evidence>
<dbReference type="Pfam" id="PF08938">
    <property type="entry name" value="HBS1_N"/>
    <property type="match status" value="1"/>
</dbReference>
<reference evidence="7" key="1">
    <citation type="journal article" date="2020" name="Stud. Mycol.">
        <title>101 Dothideomycetes genomes: a test case for predicting lifestyles and emergence of pathogens.</title>
        <authorList>
            <person name="Haridas S."/>
            <person name="Albert R."/>
            <person name="Binder M."/>
            <person name="Bloem J."/>
            <person name="Labutti K."/>
            <person name="Salamov A."/>
            <person name="Andreopoulos B."/>
            <person name="Baker S."/>
            <person name="Barry K."/>
            <person name="Bills G."/>
            <person name="Bluhm B."/>
            <person name="Cannon C."/>
            <person name="Castanera R."/>
            <person name="Culley D."/>
            <person name="Daum C."/>
            <person name="Ezra D."/>
            <person name="Gonzalez J."/>
            <person name="Henrissat B."/>
            <person name="Kuo A."/>
            <person name="Liang C."/>
            <person name="Lipzen A."/>
            <person name="Lutzoni F."/>
            <person name="Magnuson J."/>
            <person name="Mondo S."/>
            <person name="Nolan M."/>
            <person name="Ohm R."/>
            <person name="Pangilinan J."/>
            <person name="Park H.-J."/>
            <person name="Ramirez L."/>
            <person name="Alfaro M."/>
            <person name="Sun H."/>
            <person name="Tritt A."/>
            <person name="Yoshinaga Y."/>
            <person name="Zwiers L.-H."/>
            <person name="Turgeon B."/>
            <person name="Goodwin S."/>
            <person name="Spatafora J."/>
            <person name="Crous P."/>
            <person name="Grigoriev I."/>
        </authorList>
    </citation>
    <scope>NUCLEOTIDE SEQUENCE</scope>
    <source>
        <strain evidence="7">CBS 279.74</strain>
    </source>
</reference>
<proteinExistence type="predicted"/>
<dbReference type="EMBL" id="MU005765">
    <property type="protein sequence ID" value="KAF2713728.1"/>
    <property type="molecule type" value="Genomic_DNA"/>
</dbReference>
<keyword evidence="3" id="KW-0378">Hydrolase</keyword>
<comment type="subcellular location">
    <subcellularLocation>
        <location evidence="1">Cytoplasm</location>
    </subcellularLocation>
</comment>
<keyword evidence="8" id="KW-1185">Reference proteome</keyword>
<protein>
    <recommendedName>
        <fullName evidence="6">HBS1-like protein N-terminal domain-containing protein</fullName>
    </recommendedName>
</protein>
<dbReference type="GO" id="GO:0005737">
    <property type="term" value="C:cytoplasm"/>
    <property type="evidence" value="ECO:0007669"/>
    <property type="project" value="UniProtKB-SubCell"/>
</dbReference>
<evidence type="ECO:0000256" key="1">
    <source>
        <dbReference type="ARBA" id="ARBA00004496"/>
    </source>
</evidence>
<dbReference type="OrthoDB" id="342024at2759"/>
<dbReference type="InterPro" id="IPR015033">
    <property type="entry name" value="HBS1-like_N"/>
</dbReference>
<keyword evidence="2" id="KW-0963">Cytoplasm</keyword>
<evidence type="ECO:0000256" key="2">
    <source>
        <dbReference type="ARBA" id="ARBA00022490"/>
    </source>
</evidence>
<accession>A0A6G1KLL6</accession>
<feature type="domain" description="HBS1-like protein N-terminal" evidence="6">
    <location>
        <begin position="20"/>
        <end position="88"/>
    </location>
</feature>
<keyword evidence="4" id="KW-0648">Protein biosynthesis</keyword>
<evidence type="ECO:0000256" key="5">
    <source>
        <dbReference type="SAM" id="MobiDB-lite"/>
    </source>
</evidence>